<feature type="transmembrane region" description="Helical" evidence="1">
    <location>
        <begin position="197"/>
        <end position="217"/>
    </location>
</feature>
<proteinExistence type="predicted"/>
<reference evidence="2 3" key="1">
    <citation type="submission" date="2019-09" db="EMBL/GenBank/DDBJ databases">
        <authorList>
            <person name="Valk L.C."/>
        </authorList>
    </citation>
    <scope>NUCLEOTIDE SEQUENCE [LARGE SCALE GENOMIC DNA]</scope>
    <source>
        <strain evidence="2">GalUA</strain>
    </source>
</reference>
<protein>
    <submittedName>
        <fullName evidence="2">Uncharacterized protein</fullName>
    </submittedName>
</protein>
<accession>A0A7V7QN36</accession>
<gene>
    <name evidence="2" type="ORF">F7O84_07085</name>
</gene>
<feature type="transmembrane region" description="Helical" evidence="1">
    <location>
        <begin position="138"/>
        <end position="156"/>
    </location>
</feature>
<evidence type="ECO:0000313" key="3">
    <source>
        <dbReference type="Proteomes" id="UP000461768"/>
    </source>
</evidence>
<feature type="transmembrane region" description="Helical" evidence="1">
    <location>
        <begin position="269"/>
        <end position="291"/>
    </location>
</feature>
<dbReference type="Proteomes" id="UP000461768">
    <property type="component" value="Unassembled WGS sequence"/>
</dbReference>
<reference evidence="2 3" key="2">
    <citation type="submission" date="2020-02" db="EMBL/GenBank/DDBJ databases">
        <title>Candidatus Galacturonibacter soehngenii shows hetero-acetogenic catabolism of galacturonic acid but lacks a canonical carbon monoxide dehydrogenase/acetyl-CoA synthase complex.</title>
        <authorList>
            <person name="Diender M."/>
            <person name="Stouten G.R."/>
            <person name="Petersen J.F."/>
            <person name="Nielsen P.H."/>
            <person name="Dueholm M.S."/>
            <person name="Pronk J.T."/>
            <person name="Van Loosdrecht M.C.M."/>
        </authorList>
    </citation>
    <scope>NUCLEOTIDE SEQUENCE [LARGE SCALE GENOMIC DNA]</scope>
    <source>
        <strain evidence="2">GalUA</strain>
    </source>
</reference>
<dbReference type="OrthoDB" id="9815852at2"/>
<feature type="transmembrane region" description="Helical" evidence="1">
    <location>
        <begin position="99"/>
        <end position="118"/>
    </location>
</feature>
<feature type="transmembrane region" description="Helical" evidence="1">
    <location>
        <begin position="223"/>
        <end position="241"/>
    </location>
</feature>
<feature type="transmembrane region" description="Helical" evidence="1">
    <location>
        <begin position="297"/>
        <end position="318"/>
    </location>
</feature>
<sequence>METIKNYLDSIFIGLPESEEIMRLKSDLQDSMEDKYIELKREGKTENEAIGIVISEFGNIDELLNEMEVQTKMNQSQLPTLDLEPAKEYLSLKHKSDKMVGLGVWMIIFSTSILAFVYQALEDNLFLTQLSGNAKNTFPALIFLVFLIPAVAILIYSGTKLDSYKFIEENKFKTTLATRAYVENYYNQEKTKQTQGVIIGVSVCFLSLVPALISNMISDDATTYGGSILLFMISIAVYILITTGSKANACKQLLQIDEYKVEKSKESKVIGIVASIIWPIAVCIFLFTGLVYHKWEINWIVFPLTGILFGGFCAVYSMSTKEN</sequence>
<dbReference type="AlphaFoldDB" id="A0A7V7QN36"/>
<keyword evidence="1" id="KW-0812">Transmembrane</keyword>
<organism evidence="2 3">
    <name type="scientific">Candidatus Galacturonatibacter soehngenii</name>
    <dbReference type="NCBI Taxonomy" id="2307010"/>
    <lineage>
        <taxon>Bacteria</taxon>
        <taxon>Bacillati</taxon>
        <taxon>Bacillota</taxon>
        <taxon>Clostridia</taxon>
        <taxon>Lachnospirales</taxon>
        <taxon>Lachnospiraceae</taxon>
        <taxon>Candidatus Galacturonatibacter</taxon>
    </lineage>
</organism>
<keyword evidence="3" id="KW-1185">Reference proteome</keyword>
<dbReference type="NCBIfam" id="NF038403">
    <property type="entry name" value="perm_prefix_1"/>
    <property type="match status" value="1"/>
</dbReference>
<dbReference type="EMBL" id="WAGX01000004">
    <property type="protein sequence ID" value="KAB1440134.1"/>
    <property type="molecule type" value="Genomic_DNA"/>
</dbReference>
<name>A0A7V7QN36_9FIRM</name>
<evidence type="ECO:0000313" key="2">
    <source>
        <dbReference type="EMBL" id="KAB1440134.1"/>
    </source>
</evidence>
<comment type="caution">
    <text evidence="2">The sequence shown here is derived from an EMBL/GenBank/DDBJ whole genome shotgun (WGS) entry which is preliminary data.</text>
</comment>
<keyword evidence="1" id="KW-1133">Transmembrane helix</keyword>
<dbReference type="InterPro" id="IPR047928">
    <property type="entry name" value="Perm_prefix_1"/>
</dbReference>
<keyword evidence="1" id="KW-0472">Membrane</keyword>
<dbReference type="RefSeq" id="WP_151143499.1">
    <property type="nucleotide sequence ID" value="NZ_WAGX01000004.1"/>
</dbReference>
<evidence type="ECO:0000256" key="1">
    <source>
        <dbReference type="SAM" id="Phobius"/>
    </source>
</evidence>